<feature type="coiled-coil region" evidence="5">
    <location>
        <begin position="562"/>
        <end position="644"/>
    </location>
</feature>
<evidence type="ECO:0000256" key="5">
    <source>
        <dbReference type="SAM" id="Coils"/>
    </source>
</evidence>
<dbReference type="Proteomes" id="UP000887013">
    <property type="component" value="Unassembled WGS sequence"/>
</dbReference>
<organism evidence="6 7">
    <name type="scientific">Nephila pilipes</name>
    <name type="common">Giant wood spider</name>
    <name type="synonym">Nephila maculata</name>
    <dbReference type="NCBI Taxonomy" id="299642"/>
    <lineage>
        <taxon>Eukaryota</taxon>
        <taxon>Metazoa</taxon>
        <taxon>Ecdysozoa</taxon>
        <taxon>Arthropoda</taxon>
        <taxon>Chelicerata</taxon>
        <taxon>Arachnida</taxon>
        <taxon>Araneae</taxon>
        <taxon>Araneomorphae</taxon>
        <taxon>Entelegynae</taxon>
        <taxon>Araneoidea</taxon>
        <taxon>Nephilidae</taxon>
        <taxon>Nephila</taxon>
    </lineage>
</organism>
<protein>
    <submittedName>
        <fullName evidence="6">Leucine-rich repeat-containing protein 45</fullName>
    </submittedName>
</protein>
<dbReference type="InterPro" id="IPR032675">
    <property type="entry name" value="LRR_dom_sf"/>
</dbReference>
<dbReference type="GO" id="GO:0005813">
    <property type="term" value="C:centrosome"/>
    <property type="evidence" value="ECO:0007669"/>
    <property type="project" value="UniProtKB-SubCell"/>
</dbReference>
<dbReference type="AlphaFoldDB" id="A0A8X6TCV9"/>
<dbReference type="InterPro" id="IPR001611">
    <property type="entry name" value="Leu-rich_rpt"/>
</dbReference>
<dbReference type="PANTHER" id="PTHR23170">
    <property type="entry name" value="NY-REN-58 ANTIGEN"/>
    <property type="match status" value="1"/>
</dbReference>
<dbReference type="Gene3D" id="3.80.10.10">
    <property type="entry name" value="Ribonuclease Inhibitor"/>
    <property type="match status" value="2"/>
</dbReference>
<dbReference type="OrthoDB" id="6432200at2759"/>
<reference evidence="6" key="1">
    <citation type="submission" date="2020-08" db="EMBL/GenBank/DDBJ databases">
        <title>Multicomponent nature underlies the extraordinary mechanical properties of spider dragline silk.</title>
        <authorList>
            <person name="Kono N."/>
            <person name="Nakamura H."/>
            <person name="Mori M."/>
            <person name="Yoshida Y."/>
            <person name="Ohtoshi R."/>
            <person name="Malay A.D."/>
            <person name="Moran D.A.P."/>
            <person name="Tomita M."/>
            <person name="Numata K."/>
            <person name="Arakawa K."/>
        </authorList>
    </citation>
    <scope>NUCLEOTIDE SEQUENCE</scope>
</reference>
<feature type="coiled-coil region" evidence="5">
    <location>
        <begin position="417"/>
        <end position="524"/>
    </location>
</feature>
<dbReference type="InterPro" id="IPR052116">
    <property type="entry name" value="Centro_Cilium_Assembly"/>
</dbReference>
<gene>
    <name evidence="6" type="primary">LRRC45</name>
    <name evidence="6" type="ORF">NPIL_397781</name>
</gene>
<dbReference type="EMBL" id="BMAW01005901">
    <property type="protein sequence ID" value="GFS96470.1"/>
    <property type="molecule type" value="Genomic_DNA"/>
</dbReference>
<evidence type="ECO:0000256" key="2">
    <source>
        <dbReference type="ARBA" id="ARBA00022490"/>
    </source>
</evidence>
<evidence type="ECO:0000256" key="1">
    <source>
        <dbReference type="ARBA" id="ARBA00004300"/>
    </source>
</evidence>
<comment type="caution">
    <text evidence="6">The sequence shown here is derived from an EMBL/GenBank/DDBJ whole genome shotgun (WGS) entry which is preliminary data.</text>
</comment>
<keyword evidence="7" id="KW-1185">Reference proteome</keyword>
<evidence type="ECO:0000256" key="4">
    <source>
        <dbReference type="ARBA" id="ARBA00023212"/>
    </source>
</evidence>
<keyword evidence="2" id="KW-0963">Cytoplasm</keyword>
<proteinExistence type="predicted"/>
<comment type="subcellular location">
    <subcellularLocation>
        <location evidence="1">Cytoplasm</location>
        <location evidence="1">Cytoskeleton</location>
        <location evidence="1">Microtubule organizing center</location>
        <location evidence="1">Centrosome</location>
    </subcellularLocation>
</comment>
<dbReference type="Pfam" id="PF13516">
    <property type="entry name" value="LRR_6"/>
    <property type="match status" value="2"/>
</dbReference>
<feature type="coiled-coil region" evidence="5">
    <location>
        <begin position="236"/>
        <end position="384"/>
    </location>
</feature>
<name>A0A8X6TCV9_NEPPI</name>
<evidence type="ECO:0000313" key="7">
    <source>
        <dbReference type="Proteomes" id="UP000887013"/>
    </source>
</evidence>
<accession>A0A8X6TCV9</accession>
<keyword evidence="3 5" id="KW-0175">Coiled coil</keyword>
<keyword evidence="4" id="KW-0206">Cytoskeleton</keyword>
<sequence>MMESFKFLYLEACGNLNTPPCVKLLSRIEDVGNSNSFNLLGIQLTNETCKAFGQALSKDIHIQELDCSNCMLSDEGLISILLGLEKNKFLLTLNLKGNNIRSSGTEVLGKFLRHNSHLQNLCMEWNGLGIFPEKFYLFCEALCLNSSLKFLDLRNNQLNHICAQTISDVILRNSSLKKLDLRWNNVGLIGGRAILKSLSRNKTIISLEISGNDLPSDIINAIEIAIAASAQRYIANNEYIARSQFLSSKLKEKEEERNIQVKSLMEQLEKRDKDASMNERWHVQKLVEAQETLSEKDKICESLTAKIRELESSLLSLSETNNNLALNSNANEIKNKELREELESALFREKKDKQEFKRDLLEKLGSLKEENLFLKEQIQDLKVSKCHSLEQISKLQETIVKFEKASKQDQELFKNKTEQLNERHAEIVKENEALHKKEISKIEEDFFEQERILKQKISLLESRKYDLEQELKEKNSQVFSERKHAEEMQILLEKKLKADNEVIRQQLEERIAMLEDANREQNDHIQKDLQVLYQLKTDITGLDLELSEQTHEIQHLKKCLDEKDAEMKIKEAKIRLEVKEQLDELNKGKEKIQEINQKNDALQQKITDMDIKHKGELNSKVEIIQSLTVEIQQCQNKIKEIIEVERNRTALLQKAFEEYLRSSVHINENVLPSGDMPLFKNEL</sequence>
<dbReference type="SUPFAM" id="SSF52047">
    <property type="entry name" value="RNI-like"/>
    <property type="match status" value="1"/>
</dbReference>
<dbReference type="PANTHER" id="PTHR23170:SF3">
    <property type="entry name" value="LEUCINE-RICH REPEAT-CONTAINING PROTEIN 45"/>
    <property type="match status" value="1"/>
</dbReference>
<evidence type="ECO:0000256" key="3">
    <source>
        <dbReference type="ARBA" id="ARBA00023054"/>
    </source>
</evidence>
<evidence type="ECO:0000313" key="6">
    <source>
        <dbReference type="EMBL" id="GFS96470.1"/>
    </source>
</evidence>
<dbReference type="SMART" id="SM00368">
    <property type="entry name" value="LRR_RI"/>
    <property type="match status" value="4"/>
</dbReference>